<keyword evidence="2" id="KW-1185">Reference proteome</keyword>
<dbReference type="HOGENOM" id="CLU_2868870_0_0_1"/>
<sequence length="64" mass="7300">MKSFAPFSALPSGTFPIVIDQIGYQGLQYSHTIVFRHDEGRGRRITINNIFSLLSSYEEHKTIN</sequence>
<evidence type="ECO:0000313" key="2">
    <source>
        <dbReference type="Proteomes" id="UP000030755"/>
    </source>
</evidence>
<dbReference type="EMBL" id="KE561091">
    <property type="protein sequence ID" value="EPZ32966.1"/>
    <property type="molecule type" value="Genomic_DNA"/>
</dbReference>
<dbReference type="Proteomes" id="UP000030755">
    <property type="component" value="Unassembled WGS sequence"/>
</dbReference>
<protein>
    <submittedName>
        <fullName evidence="1">Uncharacterized protein</fullName>
    </submittedName>
</protein>
<gene>
    <name evidence="1" type="ORF">O9G_003697</name>
</gene>
<reference evidence="1 2" key="1">
    <citation type="journal article" date="2013" name="Curr. Biol.">
        <title>Shared signatures of parasitism and phylogenomics unite Cryptomycota and microsporidia.</title>
        <authorList>
            <person name="James T.Y."/>
            <person name="Pelin A."/>
            <person name="Bonen L."/>
            <person name="Ahrendt S."/>
            <person name="Sain D."/>
            <person name="Corradi N."/>
            <person name="Stajich J.E."/>
        </authorList>
    </citation>
    <scope>NUCLEOTIDE SEQUENCE [LARGE SCALE GENOMIC DNA]</scope>
    <source>
        <strain evidence="1 2">CSF55</strain>
    </source>
</reference>
<evidence type="ECO:0000313" key="1">
    <source>
        <dbReference type="EMBL" id="EPZ32966.1"/>
    </source>
</evidence>
<name>A0A075ARQ9_ROZAC</name>
<organism evidence="1 2">
    <name type="scientific">Rozella allomycis (strain CSF55)</name>
    <dbReference type="NCBI Taxonomy" id="988480"/>
    <lineage>
        <taxon>Eukaryota</taxon>
        <taxon>Fungi</taxon>
        <taxon>Fungi incertae sedis</taxon>
        <taxon>Cryptomycota</taxon>
        <taxon>Cryptomycota incertae sedis</taxon>
        <taxon>Rozella</taxon>
    </lineage>
</organism>
<dbReference type="AlphaFoldDB" id="A0A075ARQ9"/>
<proteinExistence type="predicted"/>
<accession>A0A075ARQ9</accession>